<dbReference type="Pfam" id="PF13860">
    <property type="entry name" value="FlgD_ig"/>
    <property type="match status" value="1"/>
</dbReference>
<evidence type="ECO:0000259" key="1">
    <source>
        <dbReference type="Pfam" id="PF13860"/>
    </source>
</evidence>
<dbReference type="InterPro" id="IPR026444">
    <property type="entry name" value="Secre_tail"/>
</dbReference>
<dbReference type="AlphaFoldDB" id="A0A235BUF8"/>
<gene>
    <name evidence="2" type="ORF">CH333_06295</name>
</gene>
<evidence type="ECO:0000313" key="3">
    <source>
        <dbReference type="Proteomes" id="UP000215215"/>
    </source>
</evidence>
<name>A0A235BUF8_UNCW3</name>
<reference evidence="2 3" key="1">
    <citation type="submission" date="2017-07" db="EMBL/GenBank/DDBJ databases">
        <title>Recovery of genomes from metagenomes via a dereplication, aggregation, and scoring strategy.</title>
        <authorList>
            <person name="Sieber C.M."/>
            <person name="Probst A.J."/>
            <person name="Sharrar A."/>
            <person name="Thomas B.C."/>
            <person name="Hess M."/>
            <person name="Tringe S.G."/>
            <person name="Banfield J.F."/>
        </authorList>
    </citation>
    <scope>NUCLEOTIDE SEQUENCE [LARGE SCALE GENOMIC DNA]</scope>
    <source>
        <strain evidence="2">JGI_Cruoil_03_44_89</strain>
    </source>
</reference>
<proteinExistence type="predicted"/>
<comment type="caution">
    <text evidence="2">The sequence shown here is derived from an EMBL/GenBank/DDBJ whole genome shotgun (WGS) entry which is preliminary data.</text>
</comment>
<protein>
    <recommendedName>
        <fullName evidence="1">FlgD/Vpr Ig-like domain-containing protein</fullName>
    </recommendedName>
</protein>
<dbReference type="Proteomes" id="UP000215215">
    <property type="component" value="Unassembled WGS sequence"/>
</dbReference>
<sequence length="137" mass="15505">MVRSPHTNPRDLAWDGQYIWVLSWQAAAIYQVDVGGVAIEEQVHPKGYTLYANSPNPFNSSTTIRYAIQRTDIVKLTIYDELGRLVRTLVNTEKQPGDYSAVWDGKDSRGLKVSGGFYLYRLKAGSFVQTRGMLFLK</sequence>
<dbReference type="InterPro" id="IPR011048">
    <property type="entry name" value="Haem_d1_sf"/>
</dbReference>
<dbReference type="InterPro" id="IPR025965">
    <property type="entry name" value="FlgD/Vpr_Ig-like"/>
</dbReference>
<dbReference type="NCBIfam" id="TIGR04183">
    <property type="entry name" value="Por_Secre_tail"/>
    <property type="match status" value="1"/>
</dbReference>
<dbReference type="Gene3D" id="2.60.40.4070">
    <property type="match status" value="1"/>
</dbReference>
<dbReference type="SUPFAM" id="SSF51004">
    <property type="entry name" value="C-terminal (heme d1) domain of cytochrome cd1-nitrite reductase"/>
    <property type="match status" value="1"/>
</dbReference>
<dbReference type="EMBL" id="NOZQ01000137">
    <property type="protein sequence ID" value="OYD15205.1"/>
    <property type="molecule type" value="Genomic_DNA"/>
</dbReference>
<feature type="domain" description="FlgD/Vpr Ig-like" evidence="1">
    <location>
        <begin position="72"/>
        <end position="124"/>
    </location>
</feature>
<accession>A0A235BUF8</accession>
<organism evidence="2 3">
    <name type="scientific">candidate division WOR-3 bacterium JGI_Cruoil_03_44_89</name>
    <dbReference type="NCBI Taxonomy" id="1973748"/>
    <lineage>
        <taxon>Bacteria</taxon>
        <taxon>Bacteria division WOR-3</taxon>
    </lineage>
</organism>
<evidence type="ECO:0000313" key="2">
    <source>
        <dbReference type="EMBL" id="OYD15205.1"/>
    </source>
</evidence>